<keyword evidence="2" id="KW-1185">Reference proteome</keyword>
<gene>
    <name evidence="1" type="ORF">QFC20_002610</name>
</gene>
<protein>
    <submittedName>
        <fullName evidence="1">Uncharacterized protein</fullName>
    </submittedName>
</protein>
<dbReference type="EMBL" id="JASBWS010000019">
    <property type="protein sequence ID" value="KAJ9111319.1"/>
    <property type="molecule type" value="Genomic_DNA"/>
</dbReference>
<proteinExistence type="predicted"/>
<sequence>MGHWYPTYDDDGSFIRCYASSSDDGSDEERSGWCDYCKVVFESDIDAVLHKDRIHHYCVPCDRLFRNENGLQNHLNTAAVHTYQARSTTTYSREIIPLYTTFEIAPPPDFPCRSCNQAFNAFRQLEQHRLTYHREIKNHACPFCGSRHASLSAVTAHLESGACPSGANRHCVDERIIRATTGTSSGVANAIVPRGAVPPGPPTIYRATEMARNSYGRYGCYFCPGMDFATLYQLNQHLESPKHSNRTPGMYTCPKCQTKTQTLSGLIQHAEMGGCGVRRDARVQVALEGLTQGMKQLGWLT</sequence>
<comment type="caution">
    <text evidence="1">The sequence shown here is derived from an EMBL/GenBank/DDBJ whole genome shotgun (WGS) entry which is preliminary data.</text>
</comment>
<evidence type="ECO:0000313" key="1">
    <source>
        <dbReference type="EMBL" id="KAJ9111319.1"/>
    </source>
</evidence>
<dbReference type="Proteomes" id="UP001230649">
    <property type="component" value="Unassembled WGS sequence"/>
</dbReference>
<name>A0ACC2WJC8_9TREE</name>
<reference evidence="1" key="1">
    <citation type="submission" date="2023-04" db="EMBL/GenBank/DDBJ databases">
        <title>Draft Genome sequencing of Naganishia species isolated from polar environments using Oxford Nanopore Technology.</title>
        <authorList>
            <person name="Leo P."/>
            <person name="Venkateswaran K."/>
        </authorList>
    </citation>
    <scope>NUCLEOTIDE SEQUENCE</scope>
    <source>
        <strain evidence="1">MNA-CCFEE 5262</strain>
    </source>
</reference>
<evidence type="ECO:0000313" key="2">
    <source>
        <dbReference type="Proteomes" id="UP001230649"/>
    </source>
</evidence>
<organism evidence="1 2">
    <name type="scientific">Naganishia adeliensis</name>
    <dbReference type="NCBI Taxonomy" id="92952"/>
    <lineage>
        <taxon>Eukaryota</taxon>
        <taxon>Fungi</taxon>
        <taxon>Dikarya</taxon>
        <taxon>Basidiomycota</taxon>
        <taxon>Agaricomycotina</taxon>
        <taxon>Tremellomycetes</taxon>
        <taxon>Filobasidiales</taxon>
        <taxon>Filobasidiaceae</taxon>
        <taxon>Naganishia</taxon>
    </lineage>
</organism>
<accession>A0ACC2WJC8</accession>